<dbReference type="eggNOG" id="ENOG5032T6W">
    <property type="taxonomic scope" value="Bacteria"/>
</dbReference>
<dbReference type="OrthoDB" id="5701642at2"/>
<dbReference type="AlphaFoldDB" id="A0A085JQ21"/>
<gene>
    <name evidence="2" type="ORF">GTPT_0143</name>
</gene>
<evidence type="ECO:0000259" key="1">
    <source>
        <dbReference type="Pfam" id="PF11726"/>
    </source>
</evidence>
<organism evidence="2 3">
    <name type="scientific">Tatumella ptyseos ATCC 33301</name>
    <dbReference type="NCBI Taxonomy" id="1005995"/>
    <lineage>
        <taxon>Bacteria</taxon>
        <taxon>Pseudomonadati</taxon>
        <taxon>Pseudomonadota</taxon>
        <taxon>Gammaproteobacteria</taxon>
        <taxon>Enterobacterales</taxon>
        <taxon>Erwiniaceae</taxon>
        <taxon>Tatumella</taxon>
    </lineage>
</organism>
<dbReference type="InterPro" id="IPR057271">
    <property type="entry name" value="YagK_YfjJ_C"/>
</dbReference>
<dbReference type="Pfam" id="PF11726">
    <property type="entry name" value="YagK_YfjJ_C"/>
    <property type="match status" value="1"/>
</dbReference>
<dbReference type="Proteomes" id="UP000028602">
    <property type="component" value="Unassembled WGS sequence"/>
</dbReference>
<name>A0A085JQ21_9GAMM</name>
<reference evidence="2 3" key="1">
    <citation type="submission" date="2014-05" db="EMBL/GenBank/DDBJ databases">
        <title>ATOL: Assembling a taxonomically balanced genome-scale reconstruction of the evolutionary history of the Enterobacteriaceae.</title>
        <authorList>
            <person name="Plunkett G.III."/>
            <person name="Neeno-Eckwall E.C."/>
            <person name="Glasner J.D."/>
            <person name="Perna N.T."/>
        </authorList>
    </citation>
    <scope>NUCLEOTIDE SEQUENCE [LARGE SCALE GENOMIC DNA]</scope>
    <source>
        <strain evidence="2 3">ATCC 33301</strain>
    </source>
</reference>
<proteinExistence type="predicted"/>
<sequence length="189" mass="21871">MNKTFNPFWQQRITDTLLNALKAYPRVLMLRVDLRLPNVPAATDAAVISRFIDSLKVKIAMYLLRKHREGNRKRMTDLRYIWAKEYGERNGKKHYHMVLLLNREVWCSAGNYNDPASLAGLIKQAWCSALRVGTQEYATLAHFPESPVYWIDRGNKEQLQEALVRASYLAKDHTKVTGDGERNFGCSQR</sequence>
<comment type="caution">
    <text evidence="2">The sequence shown here is derived from an EMBL/GenBank/DDBJ whole genome shotgun (WGS) entry which is preliminary data.</text>
</comment>
<dbReference type="RefSeq" id="WP_029991143.1">
    <property type="nucleotide sequence ID" value="NZ_ATMJ01000043.1"/>
</dbReference>
<protein>
    <submittedName>
        <fullName evidence="2">Intergenic-region protein</fullName>
    </submittedName>
</protein>
<evidence type="ECO:0000313" key="3">
    <source>
        <dbReference type="Proteomes" id="UP000028602"/>
    </source>
</evidence>
<accession>A0A085JQ21</accession>
<dbReference type="EMBL" id="JMPR01000004">
    <property type="protein sequence ID" value="KFD22567.1"/>
    <property type="molecule type" value="Genomic_DNA"/>
</dbReference>
<keyword evidence="3" id="KW-1185">Reference proteome</keyword>
<feature type="domain" description="YagK/YfjJ C-terminal" evidence="1">
    <location>
        <begin position="21"/>
        <end position="187"/>
    </location>
</feature>
<evidence type="ECO:0000313" key="2">
    <source>
        <dbReference type="EMBL" id="KFD22567.1"/>
    </source>
</evidence>